<protein>
    <submittedName>
        <fullName evidence="1">Uncharacterized protein</fullName>
    </submittedName>
</protein>
<name>A0A7X5UV70_9PSEU</name>
<dbReference type="RefSeq" id="WP_167175148.1">
    <property type="nucleotide sequence ID" value="NZ_JAAOYM010000001.1"/>
</dbReference>
<reference evidence="1 2" key="1">
    <citation type="submission" date="2020-03" db="EMBL/GenBank/DDBJ databases">
        <title>Sequencing the genomes of 1000 actinobacteria strains.</title>
        <authorList>
            <person name="Klenk H.-P."/>
        </authorList>
    </citation>
    <scope>NUCLEOTIDE SEQUENCE [LARGE SCALE GENOMIC DNA]</scope>
    <source>
        <strain evidence="1 2">DSM 45685</strain>
    </source>
</reference>
<dbReference type="EMBL" id="JAAOYM010000001">
    <property type="protein sequence ID" value="NIJ14308.1"/>
    <property type="molecule type" value="Genomic_DNA"/>
</dbReference>
<proteinExistence type="predicted"/>
<accession>A0A7X5UV70</accession>
<organism evidence="1 2">
    <name type="scientific">Saccharomonospora amisosensis</name>
    <dbReference type="NCBI Taxonomy" id="1128677"/>
    <lineage>
        <taxon>Bacteria</taxon>
        <taxon>Bacillati</taxon>
        <taxon>Actinomycetota</taxon>
        <taxon>Actinomycetes</taxon>
        <taxon>Pseudonocardiales</taxon>
        <taxon>Pseudonocardiaceae</taxon>
        <taxon>Saccharomonospora</taxon>
    </lineage>
</organism>
<evidence type="ECO:0000313" key="2">
    <source>
        <dbReference type="Proteomes" id="UP000545493"/>
    </source>
</evidence>
<gene>
    <name evidence="1" type="ORF">FHU38_004652</name>
</gene>
<comment type="caution">
    <text evidence="1">The sequence shown here is derived from an EMBL/GenBank/DDBJ whole genome shotgun (WGS) entry which is preliminary data.</text>
</comment>
<evidence type="ECO:0000313" key="1">
    <source>
        <dbReference type="EMBL" id="NIJ14308.1"/>
    </source>
</evidence>
<sequence>MSPLLTCGVLAGMGSVGGGQVLLGLPQPVLRLFDRGRIAVGAGGVEVFAGTFDLLAGGTEGAGAGCAATWAAAAPVSG</sequence>
<dbReference type="Proteomes" id="UP000545493">
    <property type="component" value="Unassembled WGS sequence"/>
</dbReference>
<dbReference type="AlphaFoldDB" id="A0A7X5UV70"/>
<keyword evidence="2" id="KW-1185">Reference proteome</keyword>